<dbReference type="Pfam" id="PF00296">
    <property type="entry name" value="Bac_luciferase"/>
    <property type="match status" value="1"/>
</dbReference>
<dbReference type="GeneID" id="93439382"/>
<accession>A0A1B4Y9G0</accession>
<dbReference type="Proteomes" id="UP000218067">
    <property type="component" value="Chromosome"/>
</dbReference>
<dbReference type="InterPro" id="IPR011251">
    <property type="entry name" value="Luciferase-like_dom"/>
</dbReference>
<protein>
    <recommendedName>
        <fullName evidence="3">Luciferase-like domain-containing protein</fullName>
    </recommendedName>
</protein>
<organism evidence="4 5">
    <name type="scientific">Mycobacterium ulcerans subsp. shinshuense</name>
    <dbReference type="NCBI Taxonomy" id="1124626"/>
    <lineage>
        <taxon>Bacteria</taxon>
        <taxon>Bacillati</taxon>
        <taxon>Actinomycetota</taxon>
        <taxon>Actinomycetes</taxon>
        <taxon>Mycobacteriales</taxon>
        <taxon>Mycobacteriaceae</taxon>
        <taxon>Mycobacterium</taxon>
        <taxon>Mycobacterium ulcerans group</taxon>
    </lineage>
</organism>
<proteinExistence type="predicted"/>
<dbReference type="InterPro" id="IPR036661">
    <property type="entry name" value="Luciferase-like_sf"/>
</dbReference>
<evidence type="ECO:0000259" key="3">
    <source>
        <dbReference type="Pfam" id="PF00296"/>
    </source>
</evidence>
<sequence length="336" mass="36964">MSLLTALRLNMTNIADPAADHAQRYRAALDMAEYADHHGFTAVSAEEHHLAATGWLPSPLILAAPVAGRTRNVRISINALIVPLYDPVRPAEDIAVLDNLSQGRFSFVAGMGYRPQEYHAAGKDWSRRGALMDHCLSVLLRAWGDDPFEYDGRLINVTPKPRTHPHPILFVGGMSVAAARRAARFGLPFSPPMAMPELEAVYHQELARRNKRGFVYHPENGSTVTLLHADPDEAWSRFGGFIMNEATEYSGWKRADVPRPNEAPAASIAELRGLDNVQILTPDQLVGQLQRGRKEVVMNPLIGGLPVEVGWSSLRLLAEEVLPRVADIPDSATTKP</sequence>
<dbReference type="GO" id="GO:0005829">
    <property type="term" value="C:cytosol"/>
    <property type="evidence" value="ECO:0007669"/>
    <property type="project" value="TreeGrafter"/>
</dbReference>
<dbReference type="RefSeq" id="WP_096372107.1">
    <property type="nucleotide sequence ID" value="NZ_AP017624.1"/>
</dbReference>
<dbReference type="EMBL" id="AP017624">
    <property type="protein sequence ID" value="BAV43690.1"/>
    <property type="molecule type" value="Genomic_DNA"/>
</dbReference>
<evidence type="ECO:0000313" key="4">
    <source>
        <dbReference type="EMBL" id="BAV43690.1"/>
    </source>
</evidence>
<dbReference type="Gene3D" id="3.20.20.30">
    <property type="entry name" value="Luciferase-like domain"/>
    <property type="match status" value="1"/>
</dbReference>
<gene>
    <name evidence="4" type="ORF">SHTP_4827</name>
</gene>
<reference evidence="4 5" key="1">
    <citation type="submission" date="2016-08" db="EMBL/GenBank/DDBJ databases">
        <title>Complete genome sequence of Mycobacterium shinshuense, a subspecies of M. ulcerans.</title>
        <authorList>
            <person name="Yoshida M."/>
            <person name="Ogura Y."/>
            <person name="Hayashi T."/>
            <person name="Hoshino Y."/>
        </authorList>
    </citation>
    <scope>NUCLEOTIDE SEQUENCE [LARGE SCALE GENOMIC DNA]</scope>
    <source>
        <strain evidence="5">ATCC 33728</strain>
    </source>
</reference>
<dbReference type="PANTHER" id="PTHR30137">
    <property type="entry name" value="LUCIFERASE-LIKE MONOOXYGENASE"/>
    <property type="match status" value="1"/>
</dbReference>
<evidence type="ECO:0000256" key="2">
    <source>
        <dbReference type="ARBA" id="ARBA00023033"/>
    </source>
</evidence>
<name>A0A1B4Y9G0_MYCUL</name>
<dbReference type="AlphaFoldDB" id="A0A1B4Y9G0"/>
<evidence type="ECO:0000313" key="5">
    <source>
        <dbReference type="Proteomes" id="UP000218067"/>
    </source>
</evidence>
<feature type="domain" description="Luciferase-like" evidence="3">
    <location>
        <begin position="19"/>
        <end position="242"/>
    </location>
</feature>
<dbReference type="PANTHER" id="PTHR30137:SF8">
    <property type="entry name" value="BLR5498 PROTEIN"/>
    <property type="match status" value="1"/>
</dbReference>
<dbReference type="GO" id="GO:0004497">
    <property type="term" value="F:monooxygenase activity"/>
    <property type="evidence" value="ECO:0007669"/>
    <property type="project" value="UniProtKB-KW"/>
</dbReference>
<evidence type="ECO:0000256" key="1">
    <source>
        <dbReference type="ARBA" id="ARBA00023002"/>
    </source>
</evidence>
<dbReference type="SUPFAM" id="SSF51679">
    <property type="entry name" value="Bacterial luciferase-like"/>
    <property type="match status" value="1"/>
</dbReference>
<dbReference type="GO" id="GO:0016705">
    <property type="term" value="F:oxidoreductase activity, acting on paired donors, with incorporation or reduction of molecular oxygen"/>
    <property type="evidence" value="ECO:0007669"/>
    <property type="project" value="InterPro"/>
</dbReference>
<dbReference type="InterPro" id="IPR050766">
    <property type="entry name" value="Bact_Lucif_Oxidored"/>
</dbReference>
<keyword evidence="1" id="KW-0560">Oxidoreductase</keyword>
<keyword evidence="2" id="KW-0503">Monooxygenase</keyword>